<comment type="caution">
    <text evidence="1">The sequence shown here is derived from an EMBL/GenBank/DDBJ whole genome shotgun (WGS) entry which is preliminary data.</text>
</comment>
<reference evidence="1" key="1">
    <citation type="submission" date="2023-07" db="EMBL/GenBank/DDBJ databases">
        <authorList>
            <person name="Stuckert A."/>
        </authorList>
    </citation>
    <scope>NUCLEOTIDE SEQUENCE</scope>
</reference>
<protein>
    <submittedName>
        <fullName evidence="1">Uncharacterized protein</fullName>
    </submittedName>
</protein>
<gene>
    <name evidence="1" type="ORF">RIMI_LOCUS7441464</name>
</gene>
<keyword evidence="2" id="KW-1185">Reference proteome</keyword>
<evidence type="ECO:0000313" key="1">
    <source>
        <dbReference type="EMBL" id="CAJ0938108.1"/>
    </source>
</evidence>
<evidence type="ECO:0000313" key="2">
    <source>
        <dbReference type="Proteomes" id="UP001176940"/>
    </source>
</evidence>
<accession>A0ABN9LBH9</accession>
<dbReference type="EMBL" id="CAUEEQ010014110">
    <property type="protein sequence ID" value="CAJ0938108.1"/>
    <property type="molecule type" value="Genomic_DNA"/>
</dbReference>
<proteinExistence type="predicted"/>
<name>A0ABN9LBH9_9NEOB</name>
<dbReference type="Proteomes" id="UP001176940">
    <property type="component" value="Unassembled WGS sequence"/>
</dbReference>
<sequence length="75" mass="8758">MYYYAAASSALECQRQSRVLTCEIRPYFTQNISVRERLRKQFPNIRIEETLARQSMRSADISDSTGIPRCARCLH</sequence>
<organism evidence="1 2">
    <name type="scientific">Ranitomeya imitator</name>
    <name type="common">mimic poison frog</name>
    <dbReference type="NCBI Taxonomy" id="111125"/>
    <lineage>
        <taxon>Eukaryota</taxon>
        <taxon>Metazoa</taxon>
        <taxon>Chordata</taxon>
        <taxon>Craniata</taxon>
        <taxon>Vertebrata</taxon>
        <taxon>Euteleostomi</taxon>
        <taxon>Amphibia</taxon>
        <taxon>Batrachia</taxon>
        <taxon>Anura</taxon>
        <taxon>Neobatrachia</taxon>
        <taxon>Hyloidea</taxon>
        <taxon>Dendrobatidae</taxon>
        <taxon>Dendrobatinae</taxon>
        <taxon>Ranitomeya</taxon>
    </lineage>
</organism>